<reference evidence="5" key="2">
    <citation type="submission" date="2023-01" db="EMBL/GenBank/DDBJ databases">
        <title>Draft genome sequence of Agaribacter marinus strain NBRC 110023.</title>
        <authorList>
            <person name="Sun Q."/>
            <person name="Mori K."/>
        </authorList>
    </citation>
    <scope>NUCLEOTIDE SEQUENCE</scope>
    <source>
        <strain evidence="5">NBRC 110023</strain>
    </source>
</reference>
<dbReference type="InterPro" id="IPR011043">
    <property type="entry name" value="Gal_Oxase/kelch_b-propeller"/>
</dbReference>
<sequence length="943" mass="105755">MKYRKLVPSKKSNSVKPSSFFYVLVFFLLVACQHSSETTTVMQKKQPLISAQWEQVAQLSDPVPRHEASLVAHDNKLYLLGGRRVNPTDVFDPNTNRWESRAKPPLEIHHFQAAAYGDDIYILGAFTGGFPNEQPIDRVIKYTPETDTFHDAHVIPEDRRRGGAATAVYQGKIYVIGGITEGHMRGTNAWFDSYDPKTGEWQRLADAPHGRDHTQAAVYDHKLYLLGGRKSSFATKQVFELTTPYVDVYDFRTQQWSTLPKGLNIPLQSAGNMAIATSQGVLVGGGESGIQGIAHNEVYLFVPETQVWQKVSSLNLGRHGSGFAMLNHDGVDYVYTVSGSGNRGGGPELVSTERLALPKQNIEASAFVTGVYEPITLDFIGQDTSEMDNNNPFINNHLSVIFTHLESGKKHRIKGYFAADGDAANTSASKGHVWRAHFTPDQLGSWSYDAKLHYGEHVALDISKSKGNISITNGTGNIDVVANRCKAPDFCALGKISIVDGYFYADNQDKHWLKGGTNSPENLLGFEGFDGTYRLQSQTRQYEASVNTQLHEFKPHSNDWQIGDPVWQQEKGKNLIGLINYLESASLNSAYFLSFNINGDGNDVWPHVSPDHMTRFDVSKLDQWRIVFEHMQRKGVMVHVVLQETENETLLDNGNTGLTRQLYLSEMIARFAHLNGIIWNLGEENGPTHWSPVGQSHAQRKAMFNYLHEHDPYGRPTIIHTHSTSKEKHDILPPLLADESVDGLSFQVDQPKLVNEQLVEWKAISQASGLPWLITMDEVGLWKDGARPDSVDASHDIIRFHTLWGSLMAGGAGVEWYFGAHHPHNDLSAEDLRSRTNIWKQTRIALDFFENQLAYWQMKPLNQLVISNNSYAFGNLHSKMVVYVAKNSQVKVDLSDTKMSYIAWFNPIEGGFHVQRTSLQNVNKANTSLRPPSKAHDWVALIY</sequence>
<dbReference type="Pfam" id="PF24981">
    <property type="entry name" value="Beta-prop_ATRN-LZTR1"/>
    <property type="match status" value="1"/>
</dbReference>
<dbReference type="SUPFAM" id="SSF50965">
    <property type="entry name" value="Galactose oxidase, central domain"/>
    <property type="match status" value="1"/>
</dbReference>
<feature type="domain" description="DUF5060" evidence="3">
    <location>
        <begin position="371"/>
        <end position="451"/>
    </location>
</feature>
<accession>A0AA37SYE9</accession>
<proteinExistence type="predicted"/>
<keyword evidence="2" id="KW-0677">Repeat</keyword>
<dbReference type="RefSeq" id="WP_284217796.1">
    <property type="nucleotide sequence ID" value="NZ_BSOT01000006.1"/>
</dbReference>
<evidence type="ECO:0000259" key="4">
    <source>
        <dbReference type="Pfam" id="PF24981"/>
    </source>
</evidence>
<dbReference type="AlphaFoldDB" id="A0AA37SYE9"/>
<dbReference type="InterPro" id="IPR015915">
    <property type="entry name" value="Kelch-typ_b-propeller"/>
</dbReference>
<dbReference type="SMART" id="SM00612">
    <property type="entry name" value="Kelch"/>
    <property type="match status" value="4"/>
</dbReference>
<dbReference type="PROSITE" id="PS51257">
    <property type="entry name" value="PROKAR_LIPOPROTEIN"/>
    <property type="match status" value="1"/>
</dbReference>
<dbReference type="PANTHER" id="PTHR46344:SF27">
    <property type="entry name" value="KELCH REPEAT SUPERFAMILY PROTEIN"/>
    <property type="match status" value="1"/>
</dbReference>
<dbReference type="Gene3D" id="3.20.20.80">
    <property type="entry name" value="Glycosidases"/>
    <property type="match status" value="1"/>
</dbReference>
<evidence type="ECO:0000313" key="5">
    <source>
        <dbReference type="EMBL" id="GLR71437.1"/>
    </source>
</evidence>
<reference evidence="5" key="1">
    <citation type="journal article" date="2014" name="Int. J. Syst. Evol. Microbiol.">
        <title>Complete genome sequence of Corynebacterium casei LMG S-19264T (=DSM 44701T), isolated from a smear-ripened cheese.</title>
        <authorList>
            <consortium name="US DOE Joint Genome Institute (JGI-PGF)"/>
            <person name="Walter F."/>
            <person name="Albersmeier A."/>
            <person name="Kalinowski J."/>
            <person name="Ruckert C."/>
        </authorList>
    </citation>
    <scope>NUCLEOTIDE SEQUENCE</scope>
    <source>
        <strain evidence="5">NBRC 110023</strain>
    </source>
</reference>
<dbReference type="PANTHER" id="PTHR46344">
    <property type="entry name" value="OS02G0202900 PROTEIN"/>
    <property type="match status" value="1"/>
</dbReference>
<dbReference type="InterPro" id="IPR056737">
    <property type="entry name" value="Beta-prop_ATRN-MKLN-like"/>
</dbReference>
<dbReference type="InterPro" id="IPR013783">
    <property type="entry name" value="Ig-like_fold"/>
</dbReference>
<gene>
    <name evidence="5" type="ORF">GCM10007852_23450</name>
</gene>
<dbReference type="Gene3D" id="2.60.40.10">
    <property type="entry name" value="Immunoglobulins"/>
    <property type="match status" value="1"/>
</dbReference>
<keyword evidence="6" id="KW-1185">Reference proteome</keyword>
<dbReference type="InterPro" id="IPR006652">
    <property type="entry name" value="Kelch_1"/>
</dbReference>
<evidence type="ECO:0008006" key="7">
    <source>
        <dbReference type="Google" id="ProtNLM"/>
    </source>
</evidence>
<keyword evidence="1" id="KW-0880">Kelch repeat</keyword>
<protein>
    <recommendedName>
        <fullName evidence="7">DUF5060 domain-containing protein</fullName>
    </recommendedName>
</protein>
<evidence type="ECO:0000256" key="1">
    <source>
        <dbReference type="ARBA" id="ARBA00022441"/>
    </source>
</evidence>
<dbReference type="Gene3D" id="2.120.10.80">
    <property type="entry name" value="Kelch-type beta propeller"/>
    <property type="match status" value="2"/>
</dbReference>
<dbReference type="Proteomes" id="UP001156601">
    <property type="component" value="Unassembled WGS sequence"/>
</dbReference>
<evidence type="ECO:0000259" key="3">
    <source>
        <dbReference type="Pfam" id="PF16586"/>
    </source>
</evidence>
<comment type="caution">
    <text evidence="5">The sequence shown here is derived from an EMBL/GenBank/DDBJ whole genome shotgun (WGS) entry which is preliminary data.</text>
</comment>
<evidence type="ECO:0000313" key="6">
    <source>
        <dbReference type="Proteomes" id="UP001156601"/>
    </source>
</evidence>
<name>A0AA37SYE9_9ALTE</name>
<dbReference type="EMBL" id="BSOT01000006">
    <property type="protein sequence ID" value="GLR71437.1"/>
    <property type="molecule type" value="Genomic_DNA"/>
</dbReference>
<dbReference type="Pfam" id="PF16586">
    <property type="entry name" value="DUF5060"/>
    <property type="match status" value="1"/>
</dbReference>
<dbReference type="InterPro" id="IPR032260">
    <property type="entry name" value="DUF5060"/>
</dbReference>
<feature type="domain" description="Attractin/MKLN-like beta-propeller" evidence="4">
    <location>
        <begin position="49"/>
        <end position="289"/>
    </location>
</feature>
<organism evidence="5 6">
    <name type="scientific">Agaribacter marinus</name>
    <dbReference type="NCBI Taxonomy" id="1431249"/>
    <lineage>
        <taxon>Bacteria</taxon>
        <taxon>Pseudomonadati</taxon>
        <taxon>Pseudomonadota</taxon>
        <taxon>Gammaproteobacteria</taxon>
        <taxon>Alteromonadales</taxon>
        <taxon>Alteromonadaceae</taxon>
        <taxon>Agaribacter</taxon>
    </lineage>
</organism>
<evidence type="ECO:0000256" key="2">
    <source>
        <dbReference type="ARBA" id="ARBA00022737"/>
    </source>
</evidence>